<dbReference type="EMBL" id="BAABDC010000001">
    <property type="protein sequence ID" value="GAA3692241.1"/>
    <property type="molecule type" value="Genomic_DNA"/>
</dbReference>
<comment type="caution">
    <text evidence="1">The sequence shown here is derived from an EMBL/GenBank/DDBJ whole genome shotgun (WGS) entry which is preliminary data.</text>
</comment>
<evidence type="ECO:0000313" key="1">
    <source>
        <dbReference type="EMBL" id="GAA3692241.1"/>
    </source>
</evidence>
<dbReference type="Pfam" id="PF19850">
    <property type="entry name" value="DUF6325"/>
    <property type="match status" value="1"/>
</dbReference>
<dbReference type="InterPro" id="IPR046288">
    <property type="entry name" value="DUF6325"/>
</dbReference>
<evidence type="ECO:0008006" key="3">
    <source>
        <dbReference type="Google" id="ProtNLM"/>
    </source>
</evidence>
<accession>A0ABP7CQF9</accession>
<keyword evidence="2" id="KW-1185">Reference proteome</keyword>
<organism evidence="1 2">
    <name type="scientific">Terrabacter ginsenosidimutans</name>
    <dbReference type="NCBI Taxonomy" id="490575"/>
    <lineage>
        <taxon>Bacteria</taxon>
        <taxon>Bacillati</taxon>
        <taxon>Actinomycetota</taxon>
        <taxon>Actinomycetes</taxon>
        <taxon>Micrococcales</taxon>
        <taxon>Intrasporangiaceae</taxon>
        <taxon>Terrabacter</taxon>
    </lineage>
</organism>
<sequence>MDLAVIGFRGELRQEGIRDAVARAVDRGAVRVLDVLLVRKEDDGSVRMFDAESPEGAEELLGFPTVMPDLVGEEDALTIAAEMDPGTSVIVIAWENVWAADIAAEVRALDGQLLVMERLPREDIELALAAIESKEETS</sequence>
<name>A0ABP7CQF9_9MICO</name>
<protein>
    <recommendedName>
        <fullName evidence="3">DUF1269 domain-containing protein</fullName>
    </recommendedName>
</protein>
<gene>
    <name evidence="1" type="ORF">GCM10022399_05490</name>
</gene>
<evidence type="ECO:0000313" key="2">
    <source>
        <dbReference type="Proteomes" id="UP001501468"/>
    </source>
</evidence>
<reference evidence="2" key="1">
    <citation type="journal article" date="2019" name="Int. J. Syst. Evol. Microbiol.">
        <title>The Global Catalogue of Microorganisms (GCM) 10K type strain sequencing project: providing services to taxonomists for standard genome sequencing and annotation.</title>
        <authorList>
            <consortium name="The Broad Institute Genomics Platform"/>
            <consortium name="The Broad Institute Genome Sequencing Center for Infectious Disease"/>
            <person name="Wu L."/>
            <person name="Ma J."/>
        </authorList>
    </citation>
    <scope>NUCLEOTIDE SEQUENCE [LARGE SCALE GENOMIC DNA]</scope>
    <source>
        <strain evidence="2">JCM 17125</strain>
    </source>
</reference>
<dbReference type="Proteomes" id="UP001501468">
    <property type="component" value="Unassembled WGS sequence"/>
</dbReference>
<proteinExistence type="predicted"/>